<gene>
    <name evidence="5" type="ORF">FWILDA_LOCUS15917</name>
</gene>
<dbReference type="OrthoDB" id="2315594at2759"/>
<feature type="non-terminal residue" evidence="5">
    <location>
        <position position="539"/>
    </location>
</feature>
<proteinExistence type="predicted"/>
<dbReference type="InterPro" id="IPR045379">
    <property type="entry name" value="Crinkler_N"/>
</dbReference>
<dbReference type="GO" id="GO:0005576">
    <property type="term" value="C:extracellular region"/>
    <property type="evidence" value="ECO:0007669"/>
    <property type="project" value="UniProtKB-SubCell"/>
</dbReference>
<evidence type="ECO:0000256" key="1">
    <source>
        <dbReference type="ARBA" id="ARBA00004340"/>
    </source>
</evidence>
<comment type="caution">
    <text evidence="5">The sequence shown here is derived from an EMBL/GenBank/DDBJ whole genome shotgun (WGS) entry which is preliminary data.</text>
</comment>
<sequence length="539" mass="61571">DIGDGNDIFDLKKAIKEIKQDGFSGVDVDRLRLWRVNAAQITSEILNKELEDAAQKIGEAFHGVQGNNVRVVVRTSDTVSNLCLASRNQEIEELRAKLAALCVKLGYELGYTPPVEELGLLVPLSETKFKQLKREKEYKETVNLGLKANPPSTSAKPSNFFSNQQKNPILNGRPLEHTGPPITIHNRTFGQFLEDFRNADLVVPSDIMEWVIDIISAVTDRYTIEDERMDTMREILSKKFGTISVISYERKGCKSDGILTTKVGIHDAIMVIFEGKNEVGSGGTDPSVQEAIYYRNYWSQSSADQIRDCCCAPSFIITIARPWFCVFRGVFLNRVVVQPLTDSIPLTIDLRNKDQGLELNQTGQQYFPYLRSFPINGKTVNFTYTEELANDHTRTIWKASTDNNKMIVVKFVTEYNRNAHDICHSKGYALELLYCSANNEIRALGGYKMIIMEHVSTSLDKKFNKIEIMHLRLPNILVYNQHGTQRAMLIDFDWYERHETDKYPPSLNMSIQWPTNVKPNAFLNKADDLYWLRKLQEYL</sequence>
<dbReference type="EMBL" id="CAMKVN010009114">
    <property type="protein sequence ID" value="CAI2193122.1"/>
    <property type="molecule type" value="Genomic_DNA"/>
</dbReference>
<name>A0A9W4T608_9GLOM</name>
<evidence type="ECO:0000256" key="3">
    <source>
        <dbReference type="ARBA" id="ARBA00022525"/>
    </source>
</evidence>
<evidence type="ECO:0000313" key="6">
    <source>
        <dbReference type="Proteomes" id="UP001153678"/>
    </source>
</evidence>
<evidence type="ECO:0000259" key="4">
    <source>
        <dbReference type="Pfam" id="PF20147"/>
    </source>
</evidence>
<feature type="domain" description="Crinkler effector protein N-terminal" evidence="4">
    <location>
        <begin position="1"/>
        <end position="72"/>
    </location>
</feature>
<keyword evidence="3" id="KW-0964">Secreted</keyword>
<evidence type="ECO:0000313" key="5">
    <source>
        <dbReference type="EMBL" id="CAI2193122.1"/>
    </source>
</evidence>
<dbReference type="AlphaFoldDB" id="A0A9W4T608"/>
<protein>
    <submittedName>
        <fullName evidence="5">7791_t:CDS:1</fullName>
    </submittedName>
</protein>
<keyword evidence="6" id="KW-1185">Reference proteome</keyword>
<comment type="subcellular location">
    <subcellularLocation>
        <location evidence="1">Host cell</location>
    </subcellularLocation>
    <subcellularLocation>
        <location evidence="2">Secreted</location>
    </subcellularLocation>
</comment>
<feature type="non-terminal residue" evidence="5">
    <location>
        <position position="1"/>
    </location>
</feature>
<reference evidence="5" key="1">
    <citation type="submission" date="2022-08" db="EMBL/GenBank/DDBJ databases">
        <authorList>
            <person name="Kallberg Y."/>
            <person name="Tangrot J."/>
            <person name="Rosling A."/>
        </authorList>
    </citation>
    <scope>NUCLEOTIDE SEQUENCE</scope>
    <source>
        <strain evidence="5">Wild A</strain>
    </source>
</reference>
<evidence type="ECO:0000256" key="2">
    <source>
        <dbReference type="ARBA" id="ARBA00004613"/>
    </source>
</evidence>
<organism evidence="5 6">
    <name type="scientific">Funneliformis geosporum</name>
    <dbReference type="NCBI Taxonomy" id="1117311"/>
    <lineage>
        <taxon>Eukaryota</taxon>
        <taxon>Fungi</taxon>
        <taxon>Fungi incertae sedis</taxon>
        <taxon>Mucoromycota</taxon>
        <taxon>Glomeromycotina</taxon>
        <taxon>Glomeromycetes</taxon>
        <taxon>Glomerales</taxon>
        <taxon>Glomeraceae</taxon>
        <taxon>Funneliformis</taxon>
    </lineage>
</organism>
<accession>A0A9W4T608</accession>
<dbReference type="Proteomes" id="UP001153678">
    <property type="component" value="Unassembled WGS sequence"/>
</dbReference>
<dbReference type="Pfam" id="PF20147">
    <property type="entry name" value="Crinkler"/>
    <property type="match status" value="1"/>
</dbReference>
<dbReference type="GO" id="GO:0043657">
    <property type="term" value="C:host cell"/>
    <property type="evidence" value="ECO:0007669"/>
    <property type="project" value="UniProtKB-SubCell"/>
</dbReference>